<dbReference type="Pfam" id="PF13676">
    <property type="entry name" value="TIR_2"/>
    <property type="match status" value="1"/>
</dbReference>
<keyword evidence="3" id="KW-1185">Reference proteome</keyword>
<gene>
    <name evidence="2" type="ORF">ETQ85_01700</name>
</gene>
<organism evidence="2 3">
    <name type="scientific">Zoogloea oleivorans</name>
    <dbReference type="NCBI Taxonomy" id="1552750"/>
    <lineage>
        <taxon>Bacteria</taxon>
        <taxon>Pseudomonadati</taxon>
        <taxon>Pseudomonadota</taxon>
        <taxon>Betaproteobacteria</taxon>
        <taxon>Rhodocyclales</taxon>
        <taxon>Zoogloeaceae</taxon>
        <taxon>Zoogloea</taxon>
    </lineage>
</organism>
<protein>
    <submittedName>
        <fullName evidence="2">Toll/interleukin-1 receptor domain-containing protein</fullName>
    </submittedName>
</protein>
<dbReference type="Proteomes" id="UP000389128">
    <property type="component" value="Unassembled WGS sequence"/>
</dbReference>
<dbReference type="SUPFAM" id="SSF52200">
    <property type="entry name" value="Toll/Interleukin receptor TIR domain"/>
    <property type="match status" value="1"/>
</dbReference>
<dbReference type="OrthoDB" id="8901866at2"/>
<name>A0A6C2D751_9RHOO</name>
<dbReference type="PROSITE" id="PS50104">
    <property type="entry name" value="TIR"/>
    <property type="match status" value="1"/>
</dbReference>
<accession>A0A6C2D751</accession>
<dbReference type="InterPro" id="IPR000157">
    <property type="entry name" value="TIR_dom"/>
</dbReference>
<evidence type="ECO:0000259" key="1">
    <source>
        <dbReference type="PROSITE" id="PS50104"/>
    </source>
</evidence>
<dbReference type="EMBL" id="SDKK01000002">
    <property type="protein sequence ID" value="TYC61409.1"/>
    <property type="molecule type" value="Genomic_DNA"/>
</dbReference>
<evidence type="ECO:0000313" key="2">
    <source>
        <dbReference type="EMBL" id="TYC61409.1"/>
    </source>
</evidence>
<reference evidence="2 3" key="1">
    <citation type="submission" date="2019-01" db="EMBL/GenBank/DDBJ databases">
        <title>Zoogloea oleivorans genome sequencing and assembly.</title>
        <authorList>
            <person name="Tancsics A."/>
            <person name="Farkas M."/>
            <person name="Kriszt B."/>
            <person name="Maroti G."/>
            <person name="Horvath B."/>
        </authorList>
    </citation>
    <scope>NUCLEOTIDE SEQUENCE [LARGE SCALE GENOMIC DNA]</scope>
    <source>
        <strain evidence="2 3">Buc</strain>
    </source>
</reference>
<evidence type="ECO:0000313" key="3">
    <source>
        <dbReference type="Proteomes" id="UP000389128"/>
    </source>
</evidence>
<dbReference type="Gene3D" id="3.40.50.10140">
    <property type="entry name" value="Toll/interleukin-1 receptor homology (TIR) domain"/>
    <property type="match status" value="1"/>
</dbReference>
<proteinExistence type="predicted"/>
<sequence length="302" mass="32668">MLTAQTIGAPVSDVFISYASADREQAGRLAHAFEALGWSVWWDRKIITGQVFDQAIEHELDTARSVVVLWSPYSIVSEWVRNEAAAAAARGVLLPALIAPVRLPLEFRRKQTADLGNWRGDPQDHGFQALCAGIRHLLGQPPATSNPPPPWPPQLKWSALGALILVAVIGFFTNNARQPPTDTAVTPDARPMTGMASWTTPLTSPAGLADLIVGTYSGDVISDAHGSSRSGVLITVTRLGPDRVRIHSDYTRVGTTDIALQRVDQQVLADGGDSSLIVYLDRQPPAILFNPRLELAYAGTRQ</sequence>
<keyword evidence="2" id="KW-0675">Receptor</keyword>
<feature type="domain" description="TIR" evidence="1">
    <location>
        <begin position="10"/>
        <end position="164"/>
    </location>
</feature>
<dbReference type="InterPro" id="IPR035897">
    <property type="entry name" value="Toll_tir_struct_dom_sf"/>
</dbReference>
<dbReference type="GO" id="GO:0007165">
    <property type="term" value="P:signal transduction"/>
    <property type="evidence" value="ECO:0007669"/>
    <property type="project" value="InterPro"/>
</dbReference>
<dbReference type="AlphaFoldDB" id="A0A6C2D751"/>
<comment type="caution">
    <text evidence="2">The sequence shown here is derived from an EMBL/GenBank/DDBJ whole genome shotgun (WGS) entry which is preliminary data.</text>
</comment>